<accession>A0A6J6NDG5</accession>
<gene>
    <name evidence="1" type="ORF">UFOPK2579_00023</name>
</gene>
<name>A0A6J6NDG5_9ZZZZ</name>
<proteinExistence type="predicted"/>
<dbReference type="AlphaFoldDB" id="A0A6J6NDG5"/>
<dbReference type="NCBIfam" id="TIGR03882">
    <property type="entry name" value="cyclo_dehyd_2"/>
    <property type="match status" value="1"/>
</dbReference>
<reference evidence="1" key="1">
    <citation type="submission" date="2020-05" db="EMBL/GenBank/DDBJ databases">
        <authorList>
            <person name="Chiriac C."/>
            <person name="Salcher M."/>
            <person name="Ghai R."/>
            <person name="Kavagutti S V."/>
        </authorList>
    </citation>
    <scope>NUCLEOTIDE SEQUENCE</scope>
</reference>
<organism evidence="1">
    <name type="scientific">freshwater metagenome</name>
    <dbReference type="NCBI Taxonomy" id="449393"/>
    <lineage>
        <taxon>unclassified sequences</taxon>
        <taxon>metagenomes</taxon>
        <taxon>ecological metagenomes</taxon>
    </lineage>
</organism>
<dbReference type="EMBL" id="CAEZXR010000001">
    <property type="protein sequence ID" value="CAB4684269.1"/>
    <property type="molecule type" value="Genomic_DNA"/>
</dbReference>
<sequence length="317" mass="34082">MTASPADASSPAPLPRHPCLAPGHGVLRRDADHLQVGLDAPRRVVAPDLPDVRSVLDALVESRRPTPTTSPGRRALADLLAAGLVVDADALACCVRASTDPAATRAVFARHGLDAPRRWAARGSARVGIDATAEVAGLVETLLRESGVTGPVADHDPDVVLVLRESEGEPDLVDAWARDEVPHLVVSSSGDTVTIGPFVEPGATACVRCVDAHHRDSDPRRPLVLEQHRRQSGPLVRDPLLRRLSLAWAVRDLVSWVDGDRPSSWSATVTLDARLEATRTTWSRHPYCGCGWAEPHQYSGASLPSIDLRCSREHRSQ</sequence>
<evidence type="ECO:0000313" key="1">
    <source>
        <dbReference type="EMBL" id="CAB4684269.1"/>
    </source>
</evidence>
<protein>
    <submittedName>
        <fullName evidence="1">Unannotated protein</fullName>
    </submittedName>
</protein>
<dbReference type="InterPro" id="IPR022291">
    <property type="entry name" value="Bacteriocin_synth_cyclodeHase"/>
</dbReference>
<dbReference type="Gene3D" id="3.40.50.720">
    <property type="entry name" value="NAD(P)-binding Rossmann-like Domain"/>
    <property type="match status" value="1"/>
</dbReference>